<proteinExistence type="predicted"/>
<evidence type="ECO:0000313" key="2">
    <source>
        <dbReference type="EMBL" id="QSP94980.1"/>
    </source>
</evidence>
<protein>
    <submittedName>
        <fullName evidence="2">Uncharacterized protein</fullName>
    </submittedName>
</protein>
<evidence type="ECO:0000256" key="1">
    <source>
        <dbReference type="SAM" id="MobiDB-lite"/>
    </source>
</evidence>
<feature type="compositionally biased region" description="Gly residues" evidence="1">
    <location>
        <begin position="25"/>
        <end position="43"/>
    </location>
</feature>
<organism evidence="2 3">
    <name type="scientific">Marinobacter salinisoli</name>
    <dbReference type="NCBI Taxonomy" id="2769486"/>
    <lineage>
        <taxon>Bacteria</taxon>
        <taxon>Pseudomonadati</taxon>
        <taxon>Pseudomonadota</taxon>
        <taxon>Gammaproteobacteria</taxon>
        <taxon>Pseudomonadales</taxon>
        <taxon>Marinobacteraceae</taxon>
        <taxon>Marinobacter</taxon>
    </lineage>
</organism>
<name>A0ABX7MRJ7_9GAMM</name>
<gene>
    <name evidence="2" type="ORF">LPB19_00720</name>
</gene>
<sequence>MNEKIWSVSGALLVSVALSACGGGGGGGSGSGGGGTGGSGGSGTPELVDGELRFENETDNFKNYQNPDADARQDACDRSDYYLESDNFMVYVDTGQTYSKDDLRTAATKAQNAMDAILPRFGMTWSDFYAMKRIISFSDIDQFAIEASQLGLPTSELAQYFPGIPDGTETEQQAFIYNALVDEETPANVRTTIDTFIADNSSETSPLTAITPIHDKIQICATTSDRIARSSTSGLKIAPSYSDENYRHESTHLIINQVSKFPAFWALEGQTHLILEGGPASVEDVASIRNSIIGTDESEPGRENINRFKEAYLALSARTNNDIGKVMDWHRDSMKIKAEWLTTNDGTSIIISDDERIAGVKEAFGIVMGFGYDEFFDDLSNP</sequence>
<reference evidence="2 3" key="1">
    <citation type="submission" date="2021-03" db="EMBL/GenBank/DDBJ databases">
        <title>Genome sequencing of Marinobacter sp. LPB0319.</title>
        <authorList>
            <person name="Kim J."/>
        </authorList>
    </citation>
    <scope>NUCLEOTIDE SEQUENCE [LARGE SCALE GENOMIC DNA]</scope>
    <source>
        <strain evidence="2 3">LPB0319</strain>
    </source>
</reference>
<dbReference type="EMBL" id="CP071247">
    <property type="protein sequence ID" value="QSP94980.1"/>
    <property type="molecule type" value="Genomic_DNA"/>
</dbReference>
<keyword evidence="3" id="KW-1185">Reference proteome</keyword>
<feature type="region of interest" description="Disordered" evidence="1">
    <location>
        <begin position="25"/>
        <end position="48"/>
    </location>
</feature>
<accession>A0ABX7MRJ7</accession>
<dbReference type="PROSITE" id="PS51257">
    <property type="entry name" value="PROKAR_LIPOPROTEIN"/>
    <property type="match status" value="1"/>
</dbReference>
<evidence type="ECO:0000313" key="3">
    <source>
        <dbReference type="Proteomes" id="UP000663555"/>
    </source>
</evidence>
<dbReference type="Proteomes" id="UP000663555">
    <property type="component" value="Chromosome"/>
</dbReference>
<dbReference type="RefSeq" id="WP_206644187.1">
    <property type="nucleotide sequence ID" value="NZ_CP071247.1"/>
</dbReference>